<gene>
    <name evidence="1" type="ORF">PUN28_015948</name>
</gene>
<protein>
    <submittedName>
        <fullName evidence="1">Uncharacterized protein</fullName>
    </submittedName>
</protein>
<proteinExistence type="predicted"/>
<dbReference type="Proteomes" id="UP001430953">
    <property type="component" value="Unassembled WGS sequence"/>
</dbReference>
<name>A0AAW2EVI8_9HYME</name>
<accession>A0AAW2EVI8</accession>
<evidence type="ECO:0000313" key="1">
    <source>
        <dbReference type="EMBL" id="KAL0105877.1"/>
    </source>
</evidence>
<reference evidence="1 2" key="1">
    <citation type="submission" date="2023-03" db="EMBL/GenBank/DDBJ databases">
        <title>High recombination rates correlate with genetic variation in Cardiocondyla obscurior ants.</title>
        <authorList>
            <person name="Errbii M."/>
        </authorList>
    </citation>
    <scope>NUCLEOTIDE SEQUENCE [LARGE SCALE GENOMIC DNA]</scope>
    <source>
        <strain evidence="1">Alpha-2009</strain>
        <tissue evidence="1">Whole body</tissue>
    </source>
</reference>
<dbReference type="EMBL" id="JADYXP020000018">
    <property type="protein sequence ID" value="KAL0105877.1"/>
    <property type="molecule type" value="Genomic_DNA"/>
</dbReference>
<evidence type="ECO:0000313" key="2">
    <source>
        <dbReference type="Proteomes" id="UP001430953"/>
    </source>
</evidence>
<keyword evidence="2" id="KW-1185">Reference proteome</keyword>
<comment type="caution">
    <text evidence="1">The sequence shown here is derived from an EMBL/GenBank/DDBJ whole genome shotgun (WGS) entry which is preliminary data.</text>
</comment>
<dbReference type="AlphaFoldDB" id="A0AAW2EVI8"/>
<sequence>MYNTQIHLIIITPDIMNVIRPKCRLRIIFAIRRNYKTYFYTEKFSSQTSATEQVVLKKHILAHASEEKKSYQVVRGKPWASLMAGTFCLHAIDVIAPR</sequence>
<organism evidence="1 2">
    <name type="scientific">Cardiocondyla obscurior</name>
    <dbReference type="NCBI Taxonomy" id="286306"/>
    <lineage>
        <taxon>Eukaryota</taxon>
        <taxon>Metazoa</taxon>
        <taxon>Ecdysozoa</taxon>
        <taxon>Arthropoda</taxon>
        <taxon>Hexapoda</taxon>
        <taxon>Insecta</taxon>
        <taxon>Pterygota</taxon>
        <taxon>Neoptera</taxon>
        <taxon>Endopterygota</taxon>
        <taxon>Hymenoptera</taxon>
        <taxon>Apocrita</taxon>
        <taxon>Aculeata</taxon>
        <taxon>Formicoidea</taxon>
        <taxon>Formicidae</taxon>
        <taxon>Myrmicinae</taxon>
        <taxon>Cardiocondyla</taxon>
    </lineage>
</organism>